<proteinExistence type="predicted"/>
<reference evidence="2 3" key="1">
    <citation type="submission" date="2017-09" db="EMBL/GenBank/DDBJ databases">
        <title>Depth-based differentiation of microbial function through sediment-hosted aquifers and enrichment of novel symbionts in the deep terrestrial subsurface.</title>
        <authorList>
            <person name="Probst A.J."/>
            <person name="Ladd B."/>
            <person name="Jarett J.K."/>
            <person name="Geller-Mcgrath D.E."/>
            <person name="Sieber C.M."/>
            <person name="Emerson J.B."/>
            <person name="Anantharaman K."/>
            <person name="Thomas B.C."/>
            <person name="Malmstrom R."/>
            <person name="Stieglmeier M."/>
            <person name="Klingl A."/>
            <person name="Woyke T."/>
            <person name="Ryan C.M."/>
            <person name="Banfield J.F."/>
        </authorList>
    </citation>
    <scope>NUCLEOTIDE SEQUENCE [LARGE SCALE GENOMIC DNA]</scope>
    <source>
        <strain evidence="2">CG23_combo_of_CG06-09_8_20_14_all_34_8</strain>
    </source>
</reference>
<feature type="region of interest" description="Disordered" evidence="1">
    <location>
        <begin position="19"/>
        <end position="38"/>
    </location>
</feature>
<gene>
    <name evidence="2" type="ORF">COX08_04555</name>
</gene>
<evidence type="ECO:0000313" key="2">
    <source>
        <dbReference type="EMBL" id="PIP52786.1"/>
    </source>
</evidence>
<evidence type="ECO:0000313" key="3">
    <source>
        <dbReference type="Proteomes" id="UP000229459"/>
    </source>
</evidence>
<comment type="caution">
    <text evidence="2">The sequence shown here is derived from an EMBL/GenBank/DDBJ whole genome shotgun (WGS) entry which is preliminary data.</text>
</comment>
<dbReference type="AlphaFoldDB" id="A0A2H0B573"/>
<dbReference type="EMBL" id="PCSR01000107">
    <property type="protein sequence ID" value="PIP52786.1"/>
    <property type="molecule type" value="Genomic_DNA"/>
</dbReference>
<evidence type="ECO:0000256" key="1">
    <source>
        <dbReference type="SAM" id="MobiDB-lite"/>
    </source>
</evidence>
<sequence>MWVKVFSLKEAVMAKGKKSVPVVNSQQQRQQQQTPAKAQRISVSCSDLDVFESGSDRNRLCRIDVRDANVEEVAKT</sequence>
<protein>
    <submittedName>
        <fullName evidence="2">Uncharacterized protein</fullName>
    </submittedName>
</protein>
<organism evidence="2 3">
    <name type="scientific">Candidatus Beckwithbacteria bacterium CG23_combo_of_CG06-09_8_20_14_all_34_8</name>
    <dbReference type="NCBI Taxonomy" id="1974497"/>
    <lineage>
        <taxon>Bacteria</taxon>
        <taxon>Candidatus Beckwithiibacteriota</taxon>
    </lineage>
</organism>
<accession>A0A2H0B573</accession>
<dbReference type="Proteomes" id="UP000229459">
    <property type="component" value="Unassembled WGS sequence"/>
</dbReference>
<name>A0A2H0B573_9BACT</name>